<name>A0A0A9ASS3_ARUDO</name>
<accession>A0A0A9ASS3</accession>
<reference evidence="1" key="1">
    <citation type="submission" date="2014-09" db="EMBL/GenBank/DDBJ databases">
        <authorList>
            <person name="Magalhaes I.L.F."/>
            <person name="Oliveira U."/>
            <person name="Santos F.R."/>
            <person name="Vidigal T.H.D.A."/>
            <person name="Brescovit A.D."/>
            <person name="Santos A.J."/>
        </authorList>
    </citation>
    <scope>NUCLEOTIDE SEQUENCE</scope>
    <source>
        <tissue evidence="1">Shoot tissue taken approximately 20 cm above the soil surface</tissue>
    </source>
</reference>
<sequence length="54" mass="6254">MIVSWCTQVALSETKYAELERSSVFMGRGFDFLDFGWQEPYPLVAWLSLNSTVF</sequence>
<dbReference type="AlphaFoldDB" id="A0A0A9ASS3"/>
<evidence type="ECO:0000313" key="1">
    <source>
        <dbReference type="EMBL" id="JAD54151.1"/>
    </source>
</evidence>
<organism evidence="1">
    <name type="scientific">Arundo donax</name>
    <name type="common">Giant reed</name>
    <name type="synonym">Donax arundinaceus</name>
    <dbReference type="NCBI Taxonomy" id="35708"/>
    <lineage>
        <taxon>Eukaryota</taxon>
        <taxon>Viridiplantae</taxon>
        <taxon>Streptophyta</taxon>
        <taxon>Embryophyta</taxon>
        <taxon>Tracheophyta</taxon>
        <taxon>Spermatophyta</taxon>
        <taxon>Magnoliopsida</taxon>
        <taxon>Liliopsida</taxon>
        <taxon>Poales</taxon>
        <taxon>Poaceae</taxon>
        <taxon>PACMAD clade</taxon>
        <taxon>Arundinoideae</taxon>
        <taxon>Arundineae</taxon>
        <taxon>Arundo</taxon>
    </lineage>
</organism>
<reference evidence="1" key="2">
    <citation type="journal article" date="2015" name="Data Brief">
        <title>Shoot transcriptome of the giant reed, Arundo donax.</title>
        <authorList>
            <person name="Barrero R.A."/>
            <person name="Guerrero F.D."/>
            <person name="Moolhuijzen P."/>
            <person name="Goolsby J.A."/>
            <person name="Tidwell J."/>
            <person name="Bellgard S.E."/>
            <person name="Bellgard M.I."/>
        </authorList>
    </citation>
    <scope>NUCLEOTIDE SEQUENCE</scope>
    <source>
        <tissue evidence="1">Shoot tissue taken approximately 20 cm above the soil surface</tissue>
    </source>
</reference>
<dbReference type="EMBL" id="GBRH01243744">
    <property type="protein sequence ID" value="JAD54151.1"/>
    <property type="molecule type" value="Transcribed_RNA"/>
</dbReference>
<protein>
    <submittedName>
        <fullName evidence="1">Uncharacterized protein</fullName>
    </submittedName>
</protein>
<proteinExistence type="predicted"/>